<keyword evidence="2" id="KW-1185">Reference proteome</keyword>
<sequence>MNTRRQEECPHLNHRYSFCCCGTIPGTRNKLWRLVRDLLSSGASRVVDPVITEPRGQGKVTSLQPR</sequence>
<reference evidence="1 2" key="1">
    <citation type="journal article" date="2024" name="Genome Biol. Evol.">
        <title>Chromosome-level genome assembly of the viviparous eelpout Zoarces viviparus.</title>
        <authorList>
            <person name="Fuhrmann N."/>
            <person name="Brasseur M.V."/>
            <person name="Bakowski C.E."/>
            <person name="Podsiadlowski L."/>
            <person name="Prost S."/>
            <person name="Krehenwinkel H."/>
            <person name="Mayer C."/>
        </authorList>
    </citation>
    <scope>NUCLEOTIDE SEQUENCE [LARGE SCALE GENOMIC DNA]</scope>
    <source>
        <strain evidence="1">NO-MEL_2022_Ind0_liver</strain>
    </source>
</reference>
<gene>
    <name evidence="1" type="ORF">VZT92_011136</name>
</gene>
<accession>A0AAW1FB48</accession>
<proteinExistence type="predicted"/>
<dbReference type="AlphaFoldDB" id="A0AAW1FB48"/>
<comment type="caution">
    <text evidence="1">The sequence shown here is derived from an EMBL/GenBank/DDBJ whole genome shotgun (WGS) entry which is preliminary data.</text>
</comment>
<dbReference type="EMBL" id="JBCEZU010000089">
    <property type="protein sequence ID" value="KAK9531730.1"/>
    <property type="molecule type" value="Genomic_DNA"/>
</dbReference>
<evidence type="ECO:0000313" key="2">
    <source>
        <dbReference type="Proteomes" id="UP001488805"/>
    </source>
</evidence>
<evidence type="ECO:0000313" key="1">
    <source>
        <dbReference type="EMBL" id="KAK9531730.1"/>
    </source>
</evidence>
<organism evidence="1 2">
    <name type="scientific">Zoarces viviparus</name>
    <name type="common">Viviparous eelpout</name>
    <name type="synonym">Blennius viviparus</name>
    <dbReference type="NCBI Taxonomy" id="48416"/>
    <lineage>
        <taxon>Eukaryota</taxon>
        <taxon>Metazoa</taxon>
        <taxon>Chordata</taxon>
        <taxon>Craniata</taxon>
        <taxon>Vertebrata</taxon>
        <taxon>Euteleostomi</taxon>
        <taxon>Actinopterygii</taxon>
        <taxon>Neopterygii</taxon>
        <taxon>Teleostei</taxon>
        <taxon>Neoteleostei</taxon>
        <taxon>Acanthomorphata</taxon>
        <taxon>Eupercaria</taxon>
        <taxon>Perciformes</taxon>
        <taxon>Cottioidei</taxon>
        <taxon>Zoarcales</taxon>
        <taxon>Zoarcidae</taxon>
        <taxon>Zoarcinae</taxon>
        <taxon>Zoarces</taxon>
    </lineage>
</organism>
<dbReference type="Proteomes" id="UP001488805">
    <property type="component" value="Unassembled WGS sequence"/>
</dbReference>
<name>A0AAW1FB48_ZOAVI</name>
<protein>
    <submittedName>
        <fullName evidence="1">Uncharacterized protein</fullName>
    </submittedName>
</protein>